<gene>
    <name evidence="2" type="ORF">GPUH_LOCUS13460</name>
</gene>
<feature type="region of interest" description="Disordered" evidence="1">
    <location>
        <begin position="108"/>
        <end position="131"/>
    </location>
</feature>
<dbReference type="EMBL" id="UYRT01080243">
    <property type="protein sequence ID" value="VDN22341.1"/>
    <property type="molecule type" value="Genomic_DNA"/>
</dbReference>
<dbReference type="Proteomes" id="UP000271098">
    <property type="component" value="Unassembled WGS sequence"/>
</dbReference>
<organism evidence="4">
    <name type="scientific">Gongylonema pulchrum</name>
    <dbReference type="NCBI Taxonomy" id="637853"/>
    <lineage>
        <taxon>Eukaryota</taxon>
        <taxon>Metazoa</taxon>
        <taxon>Ecdysozoa</taxon>
        <taxon>Nematoda</taxon>
        <taxon>Chromadorea</taxon>
        <taxon>Rhabditida</taxon>
        <taxon>Spirurina</taxon>
        <taxon>Spiruromorpha</taxon>
        <taxon>Spiruroidea</taxon>
        <taxon>Gongylonematidae</taxon>
        <taxon>Gongylonema</taxon>
    </lineage>
</organism>
<proteinExistence type="predicted"/>
<evidence type="ECO:0000256" key="1">
    <source>
        <dbReference type="SAM" id="MobiDB-lite"/>
    </source>
</evidence>
<keyword evidence="3" id="KW-1185">Reference proteome</keyword>
<reference evidence="2 3" key="2">
    <citation type="submission" date="2018-11" db="EMBL/GenBank/DDBJ databases">
        <authorList>
            <consortium name="Pathogen Informatics"/>
        </authorList>
    </citation>
    <scope>NUCLEOTIDE SEQUENCE [LARGE SCALE GENOMIC DNA]</scope>
</reference>
<evidence type="ECO:0000313" key="2">
    <source>
        <dbReference type="EMBL" id="VDN22341.1"/>
    </source>
</evidence>
<feature type="region of interest" description="Disordered" evidence="1">
    <location>
        <begin position="14"/>
        <end position="61"/>
    </location>
</feature>
<dbReference type="AlphaFoldDB" id="A0A183DXM1"/>
<feature type="compositionally biased region" description="Basic and acidic residues" evidence="1">
    <location>
        <begin position="23"/>
        <end position="55"/>
    </location>
</feature>
<dbReference type="OrthoDB" id="5868911at2759"/>
<accession>A0A183DXM1</accession>
<dbReference type="WBParaSite" id="GPUH_0001347701-mRNA-1">
    <property type="protein sequence ID" value="GPUH_0001347701-mRNA-1"/>
    <property type="gene ID" value="GPUH_0001347701"/>
</dbReference>
<name>A0A183DXM1_9BILA</name>
<evidence type="ECO:0000313" key="3">
    <source>
        <dbReference type="Proteomes" id="UP000271098"/>
    </source>
</evidence>
<evidence type="ECO:0000313" key="4">
    <source>
        <dbReference type="WBParaSite" id="GPUH_0001347701-mRNA-1"/>
    </source>
</evidence>
<sequence>MQFLNQYSPAVGVPDSLQQLENNARELGKSDPLHKEPSLKGEKTSKLRRLQESRDASPTASPIWQYLRGRKVIKGKDCQVWTASVQLANGRKWARPINLLLPLEVAPEADPRYQRVADPNLEEEGQKRQQQ</sequence>
<reference evidence="4" key="1">
    <citation type="submission" date="2016-06" db="UniProtKB">
        <authorList>
            <consortium name="WormBaseParasite"/>
        </authorList>
    </citation>
    <scope>IDENTIFICATION</scope>
</reference>
<protein>
    <submittedName>
        <fullName evidence="4">DUF5641 domain-containing protein</fullName>
    </submittedName>
</protein>